<keyword evidence="3" id="KW-0479">Metal-binding</keyword>
<comment type="catalytic activity">
    <reaction evidence="7">
        <text>tRNA(Lys) + L-lysine + ATP = L-lysyl-tRNA(Lys) + AMP + diphosphate</text>
        <dbReference type="Rhea" id="RHEA:20792"/>
        <dbReference type="Rhea" id="RHEA-COMP:9696"/>
        <dbReference type="Rhea" id="RHEA-COMP:9697"/>
        <dbReference type="ChEBI" id="CHEBI:30616"/>
        <dbReference type="ChEBI" id="CHEBI:32551"/>
        <dbReference type="ChEBI" id="CHEBI:33019"/>
        <dbReference type="ChEBI" id="CHEBI:78442"/>
        <dbReference type="ChEBI" id="CHEBI:78529"/>
        <dbReference type="ChEBI" id="CHEBI:456215"/>
        <dbReference type="EC" id="6.1.1.6"/>
    </reaction>
</comment>
<evidence type="ECO:0000256" key="3">
    <source>
        <dbReference type="ARBA" id="ARBA00022723"/>
    </source>
</evidence>
<dbReference type="GO" id="GO:0005829">
    <property type="term" value="C:cytosol"/>
    <property type="evidence" value="ECO:0007669"/>
    <property type="project" value="TreeGrafter"/>
</dbReference>
<dbReference type="PRINTS" id="PR00982">
    <property type="entry name" value="TRNASYNTHLYS"/>
</dbReference>
<evidence type="ECO:0000256" key="7">
    <source>
        <dbReference type="ARBA" id="ARBA00048573"/>
    </source>
</evidence>
<dbReference type="InterPro" id="IPR004365">
    <property type="entry name" value="NA-bd_OB_tRNA"/>
</dbReference>
<dbReference type="GO" id="GO:0046872">
    <property type="term" value="F:metal ion binding"/>
    <property type="evidence" value="ECO:0007669"/>
    <property type="project" value="UniProtKB-KW"/>
</dbReference>
<dbReference type="Gene3D" id="3.30.930.10">
    <property type="entry name" value="Bira Bifunctional Protein, Domain 2"/>
    <property type="match status" value="1"/>
</dbReference>
<evidence type="ECO:0000259" key="8">
    <source>
        <dbReference type="PROSITE" id="PS50862"/>
    </source>
</evidence>
<protein>
    <recommendedName>
        <fullName evidence="1">lysine--tRNA ligase</fullName>
        <ecNumber evidence="1">6.1.1.6</ecNumber>
    </recommendedName>
</protein>
<dbReference type="SUPFAM" id="SSF50249">
    <property type="entry name" value="Nucleic acid-binding proteins"/>
    <property type="match status" value="1"/>
</dbReference>
<dbReference type="GO" id="GO:0005524">
    <property type="term" value="F:ATP binding"/>
    <property type="evidence" value="ECO:0007669"/>
    <property type="project" value="UniProtKB-KW"/>
</dbReference>
<dbReference type="GO" id="GO:0000049">
    <property type="term" value="F:tRNA binding"/>
    <property type="evidence" value="ECO:0007669"/>
    <property type="project" value="TreeGrafter"/>
</dbReference>
<evidence type="ECO:0000256" key="1">
    <source>
        <dbReference type="ARBA" id="ARBA00013166"/>
    </source>
</evidence>
<feature type="domain" description="Aminoacyl-transfer RNA synthetases class-II family profile" evidence="8">
    <location>
        <begin position="182"/>
        <end position="497"/>
    </location>
</feature>
<dbReference type="Pfam" id="PF01336">
    <property type="entry name" value="tRNA_anti-codon"/>
    <property type="match status" value="1"/>
</dbReference>
<dbReference type="InterPro" id="IPR002313">
    <property type="entry name" value="Lys-tRNA-ligase_II"/>
</dbReference>
<dbReference type="PANTHER" id="PTHR42918">
    <property type="entry name" value="LYSYL-TRNA SYNTHETASE"/>
    <property type="match status" value="1"/>
</dbReference>
<dbReference type="InterPro" id="IPR018149">
    <property type="entry name" value="Lys-tRNA-synth_II_C"/>
</dbReference>
<keyword evidence="6 9" id="KW-0030">Aminoacyl-tRNA synthetase</keyword>
<evidence type="ECO:0000256" key="5">
    <source>
        <dbReference type="ARBA" id="ARBA00022840"/>
    </source>
</evidence>
<name>T1BI50_9ZZZZ</name>
<dbReference type="InterPro" id="IPR045864">
    <property type="entry name" value="aa-tRNA-synth_II/BPL/LPL"/>
</dbReference>
<dbReference type="CDD" id="cd00775">
    <property type="entry name" value="LysRS_core"/>
    <property type="match status" value="1"/>
</dbReference>
<dbReference type="EMBL" id="AUZY01006896">
    <property type="protein sequence ID" value="EQD52804.1"/>
    <property type="molecule type" value="Genomic_DNA"/>
</dbReference>
<dbReference type="Gene3D" id="2.40.50.140">
    <property type="entry name" value="Nucleic acid-binding proteins"/>
    <property type="match status" value="1"/>
</dbReference>
<dbReference type="AlphaFoldDB" id="T1BI50"/>
<comment type="caution">
    <text evidence="9">The sequence shown here is derived from an EMBL/GenBank/DDBJ whole genome shotgun (WGS) entry which is preliminary data.</text>
</comment>
<evidence type="ECO:0000256" key="4">
    <source>
        <dbReference type="ARBA" id="ARBA00022741"/>
    </source>
</evidence>
<sequence>MESKNQPEHEADPLILRRREKLARLRRENGFDYPNDFVRNAHAGELHGLYGTLHGSELVAREIRVALAGRLMSRRIMGRAGFGDLMDFSGKIQLYCSSKGVSGVFDQLCELDIGDLIGAEGLLMKTRAGELTVQVERMLLLSKCLRPLPEKYHGLIDAEQRYRRRYVDLLMNPETRRIFLARSRIVTHLRRYLDSLGFLEVETPMMQPIPGGAVARPFVTYHHALDIDLFLRVAPELYLKRLIVGGFERVYEINRNFRNEGVSSRHNPEFTMLELYQAYATGSDIMDLTENLIRSVAENVTGQTAVSGPGSSIDLGQRFERRTLTDLVLAYNPGFEKSRMRDSAYLRQVLTKIGASSDEKSGPGALLMTLFEKTVESRLNDPIFVTEHPLEVSPLSRPAKDPFFADRFELYIGGRELANGFSELNDPDDQAGRFQRQLQARHAGDPEAMHFDQDYIEALEYGMPPTGGLGVGVDRLVMLMTGAQSIREVLLFPLLKPL</sequence>
<dbReference type="InterPro" id="IPR044136">
    <property type="entry name" value="Lys-tRNA-ligase_II_N"/>
</dbReference>
<keyword evidence="5" id="KW-0067">ATP-binding</keyword>
<proteinExistence type="inferred from homology"/>
<reference evidence="9" key="2">
    <citation type="journal article" date="2014" name="ISME J.">
        <title>Microbial stratification in low pH oxic and suboxic macroscopic growths along an acid mine drainage.</title>
        <authorList>
            <person name="Mendez-Garcia C."/>
            <person name="Mesa V."/>
            <person name="Sprenger R.R."/>
            <person name="Richter M."/>
            <person name="Diez M.S."/>
            <person name="Solano J."/>
            <person name="Bargiela R."/>
            <person name="Golyshina O.V."/>
            <person name="Manteca A."/>
            <person name="Ramos J.L."/>
            <person name="Gallego J.R."/>
            <person name="Llorente I."/>
            <person name="Martins Dos Santos V.A."/>
            <person name="Jensen O.N."/>
            <person name="Pelaez A.I."/>
            <person name="Sanchez J."/>
            <person name="Ferrer M."/>
        </authorList>
    </citation>
    <scope>NUCLEOTIDE SEQUENCE</scope>
</reference>
<evidence type="ECO:0000256" key="2">
    <source>
        <dbReference type="ARBA" id="ARBA00022598"/>
    </source>
</evidence>
<dbReference type="InterPro" id="IPR004364">
    <property type="entry name" value="Aa-tRNA-synt_II"/>
</dbReference>
<evidence type="ECO:0000313" key="9">
    <source>
        <dbReference type="EMBL" id="EQD52804.1"/>
    </source>
</evidence>
<dbReference type="InterPro" id="IPR012340">
    <property type="entry name" value="NA-bd_OB-fold"/>
</dbReference>
<dbReference type="NCBIfam" id="NF001756">
    <property type="entry name" value="PRK00484.1"/>
    <property type="match status" value="1"/>
</dbReference>
<dbReference type="PANTHER" id="PTHR42918:SF15">
    <property type="entry name" value="LYSINE--TRNA LIGASE, CHLOROPLASTIC_MITOCHONDRIAL"/>
    <property type="match status" value="1"/>
</dbReference>
<evidence type="ECO:0000256" key="6">
    <source>
        <dbReference type="ARBA" id="ARBA00023146"/>
    </source>
</evidence>
<dbReference type="PROSITE" id="PS50862">
    <property type="entry name" value="AA_TRNA_LIGASE_II"/>
    <property type="match status" value="1"/>
</dbReference>
<dbReference type="InterPro" id="IPR006195">
    <property type="entry name" value="aa-tRNA-synth_II"/>
</dbReference>
<dbReference type="GO" id="GO:0006430">
    <property type="term" value="P:lysyl-tRNA aminoacylation"/>
    <property type="evidence" value="ECO:0007669"/>
    <property type="project" value="InterPro"/>
</dbReference>
<organism evidence="9">
    <name type="scientific">mine drainage metagenome</name>
    <dbReference type="NCBI Taxonomy" id="410659"/>
    <lineage>
        <taxon>unclassified sequences</taxon>
        <taxon>metagenomes</taxon>
        <taxon>ecological metagenomes</taxon>
    </lineage>
</organism>
<dbReference type="SUPFAM" id="SSF55681">
    <property type="entry name" value="Class II aaRS and biotin synthetases"/>
    <property type="match status" value="1"/>
</dbReference>
<gene>
    <name evidence="9" type="ORF">B1B_10558</name>
</gene>
<dbReference type="NCBIfam" id="TIGR00499">
    <property type="entry name" value="lysS_bact"/>
    <property type="match status" value="1"/>
</dbReference>
<dbReference type="CDD" id="cd04322">
    <property type="entry name" value="LysRS_N"/>
    <property type="match status" value="1"/>
</dbReference>
<dbReference type="GO" id="GO:0004824">
    <property type="term" value="F:lysine-tRNA ligase activity"/>
    <property type="evidence" value="ECO:0007669"/>
    <property type="project" value="UniProtKB-EC"/>
</dbReference>
<dbReference type="HAMAP" id="MF_00252">
    <property type="entry name" value="Lys_tRNA_synth_class2"/>
    <property type="match status" value="1"/>
</dbReference>
<accession>T1BI50</accession>
<reference evidence="9" key="1">
    <citation type="submission" date="2013-08" db="EMBL/GenBank/DDBJ databases">
        <authorList>
            <person name="Mendez C."/>
            <person name="Richter M."/>
            <person name="Ferrer M."/>
            <person name="Sanchez J."/>
        </authorList>
    </citation>
    <scope>NUCLEOTIDE SEQUENCE</scope>
</reference>
<dbReference type="Pfam" id="PF00152">
    <property type="entry name" value="tRNA-synt_2"/>
    <property type="match status" value="1"/>
</dbReference>
<dbReference type="EC" id="6.1.1.6" evidence="1"/>
<keyword evidence="4" id="KW-0547">Nucleotide-binding</keyword>
<keyword evidence="2 9" id="KW-0436">Ligase</keyword>